<evidence type="ECO:0000259" key="1">
    <source>
        <dbReference type="Pfam" id="PF04994"/>
    </source>
</evidence>
<dbReference type="Proteomes" id="UP000319014">
    <property type="component" value="Unassembled WGS sequence"/>
</dbReference>
<dbReference type="Gene3D" id="1.10.150.20">
    <property type="entry name" value="5' to 3' exonuclease, C-terminal subdomain"/>
    <property type="match status" value="1"/>
</dbReference>
<name>A0A521C794_9RHOB</name>
<dbReference type="AlphaFoldDB" id="A0A521C794"/>
<evidence type="ECO:0000313" key="3">
    <source>
        <dbReference type="Proteomes" id="UP000319014"/>
    </source>
</evidence>
<accession>A0A521C794</accession>
<evidence type="ECO:0000313" key="2">
    <source>
        <dbReference type="EMBL" id="SMO55245.1"/>
    </source>
</evidence>
<dbReference type="EMBL" id="FXTK01000004">
    <property type="protein sequence ID" value="SMO55245.1"/>
    <property type="molecule type" value="Genomic_DNA"/>
</dbReference>
<dbReference type="Pfam" id="PF04994">
    <property type="entry name" value="TfoX_C"/>
    <property type="match status" value="1"/>
</dbReference>
<organism evidence="2 3">
    <name type="scientific">Paracoccus laeviglucosivorans</name>
    <dbReference type="NCBI Taxonomy" id="1197861"/>
    <lineage>
        <taxon>Bacteria</taxon>
        <taxon>Pseudomonadati</taxon>
        <taxon>Pseudomonadota</taxon>
        <taxon>Alphaproteobacteria</taxon>
        <taxon>Rhodobacterales</taxon>
        <taxon>Paracoccaceae</taxon>
        <taxon>Paracoccus</taxon>
    </lineage>
</organism>
<protein>
    <submittedName>
        <fullName evidence="2">TfoX C-terminal domain-containing protein</fullName>
    </submittedName>
</protein>
<proteinExistence type="predicted"/>
<sequence length="115" mass="12476">MKSLGEMTDLTTIPTIGPATAKALIAAGVPDAETLRGMGAHEAYRALLVAGGKPHFIWYYVLEMALQGRPWNDCRGEEKAMLRRRFDTLVAETRGAPSGIDAALREIGLLPPQRS</sequence>
<feature type="domain" description="TfoX C-terminal" evidence="1">
    <location>
        <begin position="8"/>
        <end position="84"/>
    </location>
</feature>
<reference evidence="2 3" key="1">
    <citation type="submission" date="2017-05" db="EMBL/GenBank/DDBJ databases">
        <authorList>
            <person name="Varghese N."/>
            <person name="Submissions S."/>
        </authorList>
    </citation>
    <scope>NUCLEOTIDE SEQUENCE [LARGE SCALE GENOMIC DNA]</scope>
    <source>
        <strain evidence="2 3">DSM 100094</strain>
    </source>
</reference>
<keyword evidence="3" id="KW-1185">Reference proteome</keyword>
<gene>
    <name evidence="2" type="ORF">SAMN06265221_10434</name>
</gene>
<dbReference type="InterPro" id="IPR007077">
    <property type="entry name" value="TfoX_C"/>
</dbReference>